<protein>
    <submittedName>
        <fullName evidence="3">Uncharacterized protein</fullName>
    </submittedName>
</protein>
<reference evidence="3" key="1">
    <citation type="submission" date="2022-11" db="UniProtKB">
        <authorList>
            <consortium name="WormBaseParasite"/>
        </authorList>
    </citation>
    <scope>IDENTIFICATION</scope>
</reference>
<evidence type="ECO:0000256" key="1">
    <source>
        <dbReference type="SAM" id="MobiDB-lite"/>
    </source>
</evidence>
<proteinExistence type="predicted"/>
<keyword evidence="2" id="KW-1185">Reference proteome</keyword>
<feature type="compositionally biased region" description="Basic and acidic residues" evidence="1">
    <location>
        <begin position="1"/>
        <end position="10"/>
    </location>
</feature>
<evidence type="ECO:0000313" key="3">
    <source>
        <dbReference type="WBParaSite" id="Gr19_v10_g17783.t1"/>
    </source>
</evidence>
<feature type="region of interest" description="Disordered" evidence="1">
    <location>
        <begin position="1"/>
        <end position="34"/>
    </location>
</feature>
<sequence>MPSENKNYEKKKSRVSFDMCHGTTDGSQRHAHRPPHLADAFLGPKIFFCWGLAETGGLSTLQQQRWGGAKKAVAQQAKPR</sequence>
<organism evidence="2 3">
    <name type="scientific">Globodera rostochiensis</name>
    <name type="common">Golden nematode worm</name>
    <name type="synonym">Heterodera rostochiensis</name>
    <dbReference type="NCBI Taxonomy" id="31243"/>
    <lineage>
        <taxon>Eukaryota</taxon>
        <taxon>Metazoa</taxon>
        <taxon>Ecdysozoa</taxon>
        <taxon>Nematoda</taxon>
        <taxon>Chromadorea</taxon>
        <taxon>Rhabditida</taxon>
        <taxon>Tylenchina</taxon>
        <taxon>Tylenchomorpha</taxon>
        <taxon>Tylenchoidea</taxon>
        <taxon>Heteroderidae</taxon>
        <taxon>Heteroderinae</taxon>
        <taxon>Globodera</taxon>
    </lineage>
</organism>
<name>A0A914HIU8_GLORO</name>
<accession>A0A914HIU8</accession>
<dbReference type="AlphaFoldDB" id="A0A914HIU8"/>
<dbReference type="Proteomes" id="UP000887572">
    <property type="component" value="Unplaced"/>
</dbReference>
<dbReference type="WBParaSite" id="Gr19_v10_g17783.t1">
    <property type="protein sequence ID" value="Gr19_v10_g17783.t1"/>
    <property type="gene ID" value="Gr19_v10_g17783"/>
</dbReference>
<evidence type="ECO:0000313" key="2">
    <source>
        <dbReference type="Proteomes" id="UP000887572"/>
    </source>
</evidence>